<feature type="domain" description="DUF7431" evidence="1">
    <location>
        <begin position="332"/>
        <end position="619"/>
    </location>
</feature>
<evidence type="ECO:0000259" key="1">
    <source>
        <dbReference type="Pfam" id="PF24209"/>
    </source>
</evidence>
<gene>
    <name evidence="2" type="ORF">FMOSSE_LOCUS2173</name>
</gene>
<organism evidence="2 3">
    <name type="scientific">Funneliformis mosseae</name>
    <name type="common">Endomycorrhizal fungus</name>
    <name type="synonym">Glomus mosseae</name>
    <dbReference type="NCBI Taxonomy" id="27381"/>
    <lineage>
        <taxon>Eukaryota</taxon>
        <taxon>Fungi</taxon>
        <taxon>Fungi incertae sedis</taxon>
        <taxon>Mucoromycota</taxon>
        <taxon>Glomeromycotina</taxon>
        <taxon>Glomeromycetes</taxon>
        <taxon>Glomerales</taxon>
        <taxon>Glomeraceae</taxon>
        <taxon>Funneliformis</taxon>
    </lineage>
</organism>
<evidence type="ECO:0000313" key="3">
    <source>
        <dbReference type="Proteomes" id="UP000789375"/>
    </source>
</evidence>
<accession>A0A9N8VXJ7</accession>
<proteinExistence type="predicted"/>
<keyword evidence="3" id="KW-1185">Reference proteome</keyword>
<dbReference type="EMBL" id="CAJVPP010000273">
    <property type="protein sequence ID" value="CAG8463764.1"/>
    <property type="molecule type" value="Genomic_DNA"/>
</dbReference>
<dbReference type="Pfam" id="PF24209">
    <property type="entry name" value="DUF7431"/>
    <property type="match status" value="1"/>
</dbReference>
<evidence type="ECO:0000313" key="2">
    <source>
        <dbReference type="EMBL" id="CAG8463764.1"/>
    </source>
</evidence>
<comment type="caution">
    <text evidence="2">The sequence shown here is derived from an EMBL/GenBank/DDBJ whole genome shotgun (WGS) entry which is preliminary data.</text>
</comment>
<dbReference type="AlphaFoldDB" id="A0A9N8VXJ7"/>
<dbReference type="InterPro" id="IPR055854">
    <property type="entry name" value="DUF7431"/>
</dbReference>
<sequence>MSLNIGYFFNNVDISVQIDDPPSQQPTLVTLNRKDNLSNIHEEDWVLNKILDHDTLYLTKNSNPDWKFLNELRKLDYGRIINFNGIKTAKRRAFEMKECKITEFGAEGCQKGNIEFNSNEDWMMKTNLIFTSNINVENLVKFGITVGKSQNKKLKFETNSTYRYTEYGKASLEFSKYLEPTREFIDAVKDAINSGDAEEFKQITEEFGQFIPNEVILGGRAYYEGHKVLKEQTEENAINGTIDVNAGPSENKIGNEVMVSNGMTKYRQQECAKLIGGPQPDNLENFDEAAWAKSLKDFRQWDCIEFKDPISIFQLLDKTLHNQVIKFLGKRIHYSKIEDYSCTFEKLGEPFMYELSNIPSHISKIMQNQDADCDLFATVIDAEGVKKDTFNCQILSPTKGKPSLIIHCIQEDFKKRDCKLKIGWMVIGYYTDLNFILTDFDVQLNIIKKNFNVTSNTQPMQNRALLDLEYNSFIRKSPCIGIPVLKKLDSTNNSLVIGHHFFNVQEESKIGSYTYSCCLQKKIYVDLPEFTFNILVISNYPDTEAYGISPFERQKILSKAREIFNNRIIRSNSSTKLKPKYVSLYITGENNYCPIFLKQKANKVKYKPIKYTICNNVSCICKNESVKENLKYSYFDPKPG</sequence>
<dbReference type="Proteomes" id="UP000789375">
    <property type="component" value="Unassembled WGS sequence"/>
</dbReference>
<name>A0A9N8VXJ7_FUNMO</name>
<reference evidence="2" key="1">
    <citation type="submission" date="2021-06" db="EMBL/GenBank/DDBJ databases">
        <authorList>
            <person name="Kallberg Y."/>
            <person name="Tangrot J."/>
            <person name="Rosling A."/>
        </authorList>
    </citation>
    <scope>NUCLEOTIDE SEQUENCE</scope>
    <source>
        <strain evidence="2">87-6 pot B 2015</strain>
    </source>
</reference>
<protein>
    <submittedName>
        <fullName evidence="2">15991_t:CDS:1</fullName>
    </submittedName>
</protein>